<name>A0A6J7TL35_9ZZZZ</name>
<dbReference type="AlphaFoldDB" id="A0A6J7TL35"/>
<sequence length="70" mass="7160">MSTRESEINGVPTTEPGPRIKLATPFGVPASSIRCINAIALCGVNSEGLTMNEQPATKAGATFHAICSSG</sequence>
<protein>
    <submittedName>
        <fullName evidence="1">Unannotated protein</fullName>
    </submittedName>
</protein>
<reference evidence="1" key="1">
    <citation type="submission" date="2020-05" db="EMBL/GenBank/DDBJ databases">
        <authorList>
            <person name="Chiriac C."/>
            <person name="Salcher M."/>
            <person name="Ghai R."/>
            <person name="Kavagutti S V."/>
        </authorList>
    </citation>
    <scope>NUCLEOTIDE SEQUENCE</scope>
</reference>
<gene>
    <name evidence="1" type="ORF">UFOPK4303_01174</name>
</gene>
<organism evidence="1">
    <name type="scientific">freshwater metagenome</name>
    <dbReference type="NCBI Taxonomy" id="449393"/>
    <lineage>
        <taxon>unclassified sequences</taxon>
        <taxon>metagenomes</taxon>
        <taxon>ecological metagenomes</taxon>
    </lineage>
</organism>
<evidence type="ECO:0000313" key="1">
    <source>
        <dbReference type="EMBL" id="CAB5053852.1"/>
    </source>
</evidence>
<proteinExistence type="predicted"/>
<accession>A0A6J7TL35</accession>
<dbReference type="EMBL" id="CAFBQI010000127">
    <property type="protein sequence ID" value="CAB5053852.1"/>
    <property type="molecule type" value="Genomic_DNA"/>
</dbReference>